<dbReference type="GO" id="GO:0006865">
    <property type="term" value="P:amino acid transport"/>
    <property type="evidence" value="ECO:0007669"/>
    <property type="project" value="UniProtKB-KW"/>
</dbReference>
<evidence type="ECO:0000256" key="1">
    <source>
        <dbReference type="ARBA" id="ARBA00010062"/>
    </source>
</evidence>
<dbReference type="Proteomes" id="UP000193228">
    <property type="component" value="Unassembled WGS sequence"/>
</dbReference>
<dbReference type="EMBL" id="FXAT01000002">
    <property type="protein sequence ID" value="SMG26458.1"/>
    <property type="molecule type" value="Genomic_DNA"/>
</dbReference>
<keyword evidence="3 5" id="KW-0732">Signal</keyword>
<evidence type="ECO:0000313" key="8">
    <source>
        <dbReference type="Proteomes" id="UP000193228"/>
    </source>
</evidence>
<evidence type="ECO:0000259" key="6">
    <source>
        <dbReference type="Pfam" id="PF13458"/>
    </source>
</evidence>
<keyword evidence="8" id="KW-1185">Reference proteome</keyword>
<organism evidence="7 8">
    <name type="scientific">Paraburkholderia susongensis</name>
    <dbReference type="NCBI Taxonomy" id="1515439"/>
    <lineage>
        <taxon>Bacteria</taxon>
        <taxon>Pseudomonadati</taxon>
        <taxon>Pseudomonadota</taxon>
        <taxon>Betaproteobacteria</taxon>
        <taxon>Burkholderiales</taxon>
        <taxon>Burkholderiaceae</taxon>
        <taxon>Paraburkholderia</taxon>
    </lineage>
</organism>
<evidence type="ECO:0000256" key="4">
    <source>
        <dbReference type="ARBA" id="ARBA00022970"/>
    </source>
</evidence>
<dbReference type="InterPro" id="IPR051010">
    <property type="entry name" value="BCAA_transport"/>
</dbReference>
<dbReference type="CDD" id="cd06333">
    <property type="entry name" value="PBP1_ABC_RPA1789-like"/>
    <property type="match status" value="1"/>
</dbReference>
<dbReference type="Pfam" id="PF13458">
    <property type="entry name" value="Peripla_BP_6"/>
    <property type="match status" value="1"/>
</dbReference>
<feature type="domain" description="Leucine-binding protein" evidence="6">
    <location>
        <begin position="27"/>
        <end position="364"/>
    </location>
</feature>
<protein>
    <submittedName>
        <fullName evidence="7">Amino acid/amide ABC transporter substrate-binding protein, HAAT family</fullName>
    </submittedName>
</protein>
<dbReference type="PRINTS" id="PR00337">
    <property type="entry name" value="LEUILEVALBP"/>
</dbReference>
<feature type="signal peptide" evidence="5">
    <location>
        <begin position="1"/>
        <end position="23"/>
    </location>
</feature>
<dbReference type="InterPro" id="IPR028082">
    <property type="entry name" value="Peripla_BP_I"/>
</dbReference>
<comment type="similarity">
    <text evidence="1">Belongs to the leucine-binding protein family.</text>
</comment>
<proteinExistence type="inferred from homology"/>
<dbReference type="InterPro" id="IPR000709">
    <property type="entry name" value="Leu_Ile_Val-bd"/>
</dbReference>
<gene>
    <name evidence="7" type="ORF">SAMN06265784_102532</name>
</gene>
<name>A0A1X7JGP8_9BURK</name>
<evidence type="ECO:0000313" key="7">
    <source>
        <dbReference type="EMBL" id="SMG26458.1"/>
    </source>
</evidence>
<dbReference type="InterPro" id="IPR028081">
    <property type="entry name" value="Leu-bd"/>
</dbReference>
<reference evidence="8" key="1">
    <citation type="submission" date="2017-04" db="EMBL/GenBank/DDBJ databases">
        <authorList>
            <person name="Varghese N."/>
            <person name="Submissions S."/>
        </authorList>
    </citation>
    <scope>NUCLEOTIDE SEQUENCE [LARGE SCALE GENOMIC DNA]</scope>
    <source>
        <strain evidence="8">LMG 29540</strain>
    </source>
</reference>
<evidence type="ECO:0000256" key="2">
    <source>
        <dbReference type="ARBA" id="ARBA00022448"/>
    </source>
</evidence>
<keyword evidence="2" id="KW-0813">Transport</keyword>
<dbReference type="STRING" id="1515439.SAMN06265784_102532"/>
<feature type="chain" id="PRO_5012078310" evidence="5">
    <location>
        <begin position="24"/>
        <end position="381"/>
    </location>
</feature>
<keyword evidence="4" id="KW-0029">Amino-acid transport</keyword>
<accession>A0A1X7JGP8</accession>
<evidence type="ECO:0000256" key="3">
    <source>
        <dbReference type="ARBA" id="ARBA00022729"/>
    </source>
</evidence>
<dbReference type="PANTHER" id="PTHR30483">
    <property type="entry name" value="LEUCINE-SPECIFIC-BINDING PROTEIN"/>
    <property type="match status" value="1"/>
</dbReference>
<dbReference type="PANTHER" id="PTHR30483:SF38">
    <property type="entry name" value="BLR7848 PROTEIN"/>
    <property type="match status" value="1"/>
</dbReference>
<dbReference type="AlphaFoldDB" id="A0A1X7JGP8"/>
<sequence length="381" mass="40603">MKRTHRIAFGILMIMGISQTALAADDIKIGGLLETSGFVASLGQPALEGAQLAVDQVNAAGGIKGRKVSLVNINTESDNTKTVSALKRLTTQENVVAIIGPSSSGSNFAIVDTVERAKIPMIGIGATRGIVLPPERRKYAFLVPLTDVVVESVMLEDMKKRGITKIAMLHSDVAFGTSASDTLEKLVKNYGITLVDNETFGNSDTDMTPQLTKIRGSGAQATAIWATGPGLAIATRNYRALGITAPLYLTQAANDFNFLRLAGDAANGVLLPSSKIYVASELPDSDPQKRVLTSFSAAYQAKYGHPPATFAGNGYDAAMLLIDAIRRAGDKPDAIRDALENVKDYVGVTARYTYGPQDHFGTRPDSVEMLTVEQGKFKLAH</sequence>
<evidence type="ECO:0000256" key="5">
    <source>
        <dbReference type="SAM" id="SignalP"/>
    </source>
</evidence>
<dbReference type="Gene3D" id="3.40.50.2300">
    <property type="match status" value="2"/>
</dbReference>
<dbReference type="SUPFAM" id="SSF53822">
    <property type="entry name" value="Periplasmic binding protein-like I"/>
    <property type="match status" value="1"/>
</dbReference>